<dbReference type="AlphaFoldDB" id="A0A3E0U3F2"/>
<evidence type="ECO:0000256" key="1">
    <source>
        <dbReference type="SAM" id="Coils"/>
    </source>
</evidence>
<protein>
    <submittedName>
        <fullName evidence="2">Uncharacterized protein</fullName>
    </submittedName>
</protein>
<name>A0A3E0U3F2_9GAMM</name>
<gene>
    <name evidence="2" type="ORF">DXX94_11575</name>
</gene>
<reference evidence="3" key="1">
    <citation type="submission" date="2018-08" db="EMBL/GenBank/DDBJ databases">
        <title>Thalassotalea euphylliae genome.</title>
        <authorList>
            <person name="Summers S."/>
            <person name="Rice S.A."/>
            <person name="Freckelton M.L."/>
            <person name="Nedved B.T."/>
            <person name="Hadfield M.G."/>
        </authorList>
    </citation>
    <scope>NUCLEOTIDE SEQUENCE [LARGE SCALE GENOMIC DNA]</scope>
    <source>
        <strain evidence="3">H3</strain>
    </source>
</reference>
<keyword evidence="1" id="KW-0175">Coiled coil</keyword>
<feature type="coiled-coil region" evidence="1">
    <location>
        <begin position="329"/>
        <end position="356"/>
    </location>
</feature>
<sequence length="757" mass="84702">MPRLLESEHLITSLEKYKVFTDSLNDYPHTSPLSFELDDTSNVVRYGTNVSINLTGKFAFHVLNSVDDLAKDPVVNVTSSSVVAEQLSKPLTFDANKPHCQYRFEAEGQAKGALPLGELGFNFDISAGFSLGAYLRHDRSQQLLKSLSDDLKAFPVIFSFDDVESLNVGDALDIDVSGELAVGASFSWSELLTDSLNLLSEVIDDEALNLTVNASATVGMKLRVFGGFKVVFARPTNEDYYVGLKKGSAYTFGANANISASAEFTSPENAEKFMNEHLDQLFKFPERALSQGQSIIATVESELQSKVRYNDLSDEIKPYVDQLFSKLGLDAASKDIAALGEQLSEVKAELQQNIKEIATSKAAAAFDYQYKRVTQYDSLLEALLPNTGQNTTLKSIHESAIKGNFTDVLEKIVEDDPSNLKSFFNQKTISKDTSYGFSFSLGDRKMFGKSFEQIETKTTYNIDKNKMLTFDARRGYSKLYGGKHSRYYYDFDAHMEDFSSNKNPTVDEFQVGFLVALETKGEDFSSTKAIDLAQAWGIISAQQRQSAFEALENAIEDADNVVCVTTCSIDHDYFEAIVAELCSFDDKQIGKALARALSFQDIPFRDFPDARERIFGDMFSHLLSNGKKYPYNYSWEDSLAEINESLAKFEYKKSAKDSPGTFLYTLAKHPKWQLRLNQFFKGLNALNNAITYKKHHNHIEKAYDGMKYLGSNMFYIRFVGALLAIAKRDNQAFAQGIKGAVVVSYKKNNEEYQHVIG</sequence>
<proteinExistence type="predicted"/>
<evidence type="ECO:0000313" key="2">
    <source>
        <dbReference type="EMBL" id="REL31299.1"/>
    </source>
</evidence>
<organism evidence="2 3">
    <name type="scientific">Thalassotalea euphylliae</name>
    <dbReference type="NCBI Taxonomy" id="1655234"/>
    <lineage>
        <taxon>Bacteria</taxon>
        <taxon>Pseudomonadati</taxon>
        <taxon>Pseudomonadota</taxon>
        <taxon>Gammaproteobacteria</taxon>
        <taxon>Alteromonadales</taxon>
        <taxon>Colwelliaceae</taxon>
        <taxon>Thalassotalea</taxon>
    </lineage>
</organism>
<dbReference type="RefSeq" id="WP_116016022.1">
    <property type="nucleotide sequence ID" value="NZ_QUOT01000001.1"/>
</dbReference>
<dbReference type="Proteomes" id="UP000256899">
    <property type="component" value="Unassembled WGS sequence"/>
</dbReference>
<dbReference type="EMBL" id="QUOT01000001">
    <property type="protein sequence ID" value="REL31299.1"/>
    <property type="molecule type" value="Genomic_DNA"/>
</dbReference>
<comment type="caution">
    <text evidence="2">The sequence shown here is derived from an EMBL/GenBank/DDBJ whole genome shotgun (WGS) entry which is preliminary data.</text>
</comment>
<keyword evidence="3" id="KW-1185">Reference proteome</keyword>
<evidence type="ECO:0000313" key="3">
    <source>
        <dbReference type="Proteomes" id="UP000256899"/>
    </source>
</evidence>
<accession>A0A3E0U3F2</accession>